<keyword evidence="1" id="KW-0175">Coiled coil</keyword>
<dbReference type="AlphaFoldDB" id="A0A4U7BH22"/>
<keyword evidence="2" id="KW-0472">Membrane</keyword>
<evidence type="ECO:0000313" key="4">
    <source>
        <dbReference type="Proteomes" id="UP000308838"/>
    </source>
</evidence>
<evidence type="ECO:0000256" key="2">
    <source>
        <dbReference type="SAM" id="Phobius"/>
    </source>
</evidence>
<accession>A0A4U7BH22</accession>
<organism evidence="3 4">
    <name type="scientific">Campylobacter estrildidarum</name>
    <dbReference type="NCBI Taxonomy" id="2510189"/>
    <lineage>
        <taxon>Bacteria</taxon>
        <taxon>Pseudomonadati</taxon>
        <taxon>Campylobacterota</taxon>
        <taxon>Epsilonproteobacteria</taxon>
        <taxon>Campylobacterales</taxon>
        <taxon>Campylobacteraceae</taxon>
        <taxon>Campylobacter</taxon>
    </lineage>
</organism>
<dbReference type="Proteomes" id="UP000308838">
    <property type="component" value="Unassembled WGS sequence"/>
</dbReference>
<evidence type="ECO:0000313" key="3">
    <source>
        <dbReference type="EMBL" id="TKX29501.1"/>
    </source>
</evidence>
<protein>
    <submittedName>
        <fullName evidence="3">Uncharacterized protein</fullName>
    </submittedName>
</protein>
<dbReference type="RefSeq" id="WP_137621125.1">
    <property type="nucleotide sequence ID" value="NZ_NXLZ01000013.1"/>
</dbReference>
<evidence type="ECO:0000256" key="1">
    <source>
        <dbReference type="SAM" id="Coils"/>
    </source>
</evidence>
<reference evidence="3 4" key="1">
    <citation type="submission" date="2018-05" db="EMBL/GenBank/DDBJ databases">
        <title>Novel Campyloabacter and Helicobacter Species and Strains.</title>
        <authorList>
            <person name="Mannion A.J."/>
            <person name="Shen Z."/>
            <person name="Fox J.G."/>
        </authorList>
    </citation>
    <scope>NUCLEOTIDE SEQUENCE [LARGE SCALE GENOMIC DNA]</scope>
    <source>
        <strain evidence="4">MIT17-664</strain>
    </source>
</reference>
<dbReference type="EMBL" id="NXLZ01000013">
    <property type="protein sequence ID" value="TKX29501.1"/>
    <property type="molecule type" value="Genomic_DNA"/>
</dbReference>
<gene>
    <name evidence="3" type="ORF">CQA69_07315</name>
</gene>
<feature type="transmembrane region" description="Helical" evidence="2">
    <location>
        <begin position="9"/>
        <end position="29"/>
    </location>
</feature>
<dbReference type="OrthoDB" id="5355901at2"/>
<keyword evidence="2" id="KW-1133">Transmembrane helix</keyword>
<sequence>MFSFILEKFFGVSNIIIVLLLSVCGFLYYENHSLVLENNQLKLTKEYLKNEIKTNKEQLLKQNKAFENLKLELKPKEALKEVSKVKEIFIKDKNCESELKAYKELFKILGAKQ</sequence>
<keyword evidence="4" id="KW-1185">Reference proteome</keyword>
<comment type="caution">
    <text evidence="3">The sequence shown here is derived from an EMBL/GenBank/DDBJ whole genome shotgun (WGS) entry which is preliminary data.</text>
</comment>
<proteinExistence type="predicted"/>
<feature type="coiled-coil region" evidence="1">
    <location>
        <begin position="38"/>
        <end position="69"/>
    </location>
</feature>
<name>A0A4U7BH22_9BACT</name>
<keyword evidence="2" id="KW-0812">Transmembrane</keyword>